<feature type="transmembrane region" description="Helical" evidence="1">
    <location>
        <begin position="134"/>
        <end position="156"/>
    </location>
</feature>
<feature type="transmembrane region" description="Helical" evidence="1">
    <location>
        <begin position="202"/>
        <end position="230"/>
    </location>
</feature>
<dbReference type="STRING" id="262898.GA0070564_101413"/>
<organism evidence="2 3">
    <name type="scientific">Micromonospora mirobrigensis</name>
    <dbReference type="NCBI Taxonomy" id="262898"/>
    <lineage>
        <taxon>Bacteria</taxon>
        <taxon>Bacillati</taxon>
        <taxon>Actinomycetota</taxon>
        <taxon>Actinomycetes</taxon>
        <taxon>Micromonosporales</taxon>
        <taxon>Micromonosporaceae</taxon>
        <taxon>Micromonospora</taxon>
    </lineage>
</organism>
<evidence type="ECO:0000256" key="1">
    <source>
        <dbReference type="SAM" id="Phobius"/>
    </source>
</evidence>
<name>A0A1C4UE84_9ACTN</name>
<evidence type="ECO:0000313" key="3">
    <source>
        <dbReference type="Proteomes" id="UP000199504"/>
    </source>
</evidence>
<keyword evidence="3" id="KW-1185">Reference proteome</keyword>
<proteinExistence type="predicted"/>
<feature type="transmembrane region" description="Helical" evidence="1">
    <location>
        <begin position="103"/>
        <end position="122"/>
    </location>
</feature>
<accession>A0A1C4UE84</accession>
<feature type="transmembrane region" description="Helical" evidence="1">
    <location>
        <begin position="62"/>
        <end position="83"/>
    </location>
</feature>
<evidence type="ECO:0000313" key="2">
    <source>
        <dbReference type="EMBL" id="SCE69957.1"/>
    </source>
</evidence>
<dbReference type="Proteomes" id="UP000199504">
    <property type="component" value="Unassembled WGS sequence"/>
</dbReference>
<gene>
    <name evidence="2" type="ORF">GA0070564_101413</name>
</gene>
<protein>
    <submittedName>
        <fullName evidence="2">Uncharacterized protein</fullName>
    </submittedName>
</protein>
<reference evidence="3" key="1">
    <citation type="submission" date="2016-06" db="EMBL/GenBank/DDBJ databases">
        <authorList>
            <person name="Varghese N."/>
            <person name="Submissions Spin"/>
        </authorList>
    </citation>
    <scope>NUCLEOTIDE SEQUENCE [LARGE SCALE GENOMIC DNA]</scope>
    <source>
        <strain evidence="3">DSM 44830</strain>
    </source>
</reference>
<keyword evidence="1" id="KW-1133">Transmembrane helix</keyword>
<dbReference type="EMBL" id="FMCX01000001">
    <property type="protein sequence ID" value="SCE69957.1"/>
    <property type="molecule type" value="Genomic_DNA"/>
</dbReference>
<keyword evidence="1" id="KW-0812">Transmembrane</keyword>
<keyword evidence="1" id="KW-0472">Membrane</keyword>
<feature type="transmembrane region" description="Helical" evidence="1">
    <location>
        <begin position="168"/>
        <end position="190"/>
    </location>
</feature>
<dbReference type="AlphaFoldDB" id="A0A1C4UE84"/>
<sequence>MKLAAMWIYRSAANFMINAGLGVRVSGGGQGRDRMFLGGRRRDGEAMITDDARAAGRTAYPWLRPTAVTASLLLLAYGLLRLLDGLDGHRDKDGWAWNLGHTLFLLGVVLFGFLMVGLRAVLRDGSRRRRTLADVATVAGLVGAVGFGWVILGDLFAGFADAVDTPDLVLFGGPLLFELGLLTLLTLAATARPRLLPAWAPVLVLAGFVAIAVNLDLLPIGAALVLAGLLPISPPARTGAAR</sequence>